<feature type="region of interest" description="Disordered" evidence="1">
    <location>
        <begin position="81"/>
        <end position="100"/>
    </location>
</feature>
<reference evidence="2" key="1">
    <citation type="journal article" date="2020" name="Stud. Mycol.">
        <title>101 Dothideomycetes genomes: a test case for predicting lifestyles and emergence of pathogens.</title>
        <authorList>
            <person name="Haridas S."/>
            <person name="Albert R."/>
            <person name="Binder M."/>
            <person name="Bloem J."/>
            <person name="Labutti K."/>
            <person name="Salamov A."/>
            <person name="Andreopoulos B."/>
            <person name="Baker S."/>
            <person name="Barry K."/>
            <person name="Bills G."/>
            <person name="Bluhm B."/>
            <person name="Cannon C."/>
            <person name="Castanera R."/>
            <person name="Culley D."/>
            <person name="Daum C."/>
            <person name="Ezra D."/>
            <person name="Gonzalez J."/>
            <person name="Henrissat B."/>
            <person name="Kuo A."/>
            <person name="Liang C."/>
            <person name="Lipzen A."/>
            <person name="Lutzoni F."/>
            <person name="Magnuson J."/>
            <person name="Mondo S."/>
            <person name="Nolan M."/>
            <person name="Ohm R."/>
            <person name="Pangilinan J."/>
            <person name="Park H.-J."/>
            <person name="Ramirez L."/>
            <person name="Alfaro M."/>
            <person name="Sun H."/>
            <person name="Tritt A."/>
            <person name="Yoshinaga Y."/>
            <person name="Zwiers L.-H."/>
            <person name="Turgeon B."/>
            <person name="Goodwin S."/>
            <person name="Spatafora J."/>
            <person name="Crous P."/>
            <person name="Grigoriev I."/>
        </authorList>
    </citation>
    <scope>NUCLEOTIDE SEQUENCE</scope>
    <source>
        <strain evidence="2">ATCC 16933</strain>
    </source>
</reference>
<evidence type="ECO:0000256" key="1">
    <source>
        <dbReference type="SAM" id="MobiDB-lite"/>
    </source>
</evidence>
<proteinExistence type="predicted"/>
<keyword evidence="3" id="KW-1185">Reference proteome</keyword>
<name>A0A6A6NTE5_9PEZI</name>
<protein>
    <submittedName>
        <fullName evidence="2">Uncharacterized protein</fullName>
    </submittedName>
</protein>
<accession>A0A6A6NTE5</accession>
<gene>
    <name evidence="2" type="ORF">BDY21DRAFT_77046</name>
</gene>
<organism evidence="2 3">
    <name type="scientific">Lineolata rhizophorae</name>
    <dbReference type="NCBI Taxonomy" id="578093"/>
    <lineage>
        <taxon>Eukaryota</taxon>
        <taxon>Fungi</taxon>
        <taxon>Dikarya</taxon>
        <taxon>Ascomycota</taxon>
        <taxon>Pezizomycotina</taxon>
        <taxon>Dothideomycetes</taxon>
        <taxon>Dothideomycetes incertae sedis</taxon>
        <taxon>Lineolatales</taxon>
        <taxon>Lineolataceae</taxon>
        <taxon>Lineolata</taxon>
    </lineage>
</organism>
<evidence type="ECO:0000313" key="2">
    <source>
        <dbReference type="EMBL" id="KAF2455019.1"/>
    </source>
</evidence>
<dbReference type="AlphaFoldDB" id="A0A6A6NTE5"/>
<evidence type="ECO:0000313" key="3">
    <source>
        <dbReference type="Proteomes" id="UP000799766"/>
    </source>
</evidence>
<sequence>MTSSVPAGTQQTSSPAALPVDPPRPHPAGRAKPPNPLVSPYCAAPAVLQNFSPRSGHIVRARDWDLGFLGRHVTKLGGRHKPVVAGQKNQEERKEQKSGNSFNMLNAEKRWKRKGINWRSRLPDWNSDPLRTNQTRVGASCFKLIWLPIGGSGRAAQALSMAIYSHASGIGHGNVLAAVFRNTPVDRKNAGAWSILSLTCRSGAPPWFCSPVDGS</sequence>
<dbReference type="EMBL" id="MU001688">
    <property type="protein sequence ID" value="KAF2455019.1"/>
    <property type="molecule type" value="Genomic_DNA"/>
</dbReference>
<dbReference type="Proteomes" id="UP000799766">
    <property type="component" value="Unassembled WGS sequence"/>
</dbReference>
<feature type="region of interest" description="Disordered" evidence="1">
    <location>
        <begin position="1"/>
        <end position="37"/>
    </location>
</feature>
<feature type="compositionally biased region" description="Polar residues" evidence="1">
    <location>
        <begin position="1"/>
        <end position="15"/>
    </location>
</feature>